<dbReference type="GO" id="GO:0009307">
    <property type="term" value="P:DNA restriction-modification system"/>
    <property type="evidence" value="ECO:0007669"/>
    <property type="project" value="UniProtKB-KW"/>
</dbReference>
<dbReference type="SUPFAM" id="SSF116734">
    <property type="entry name" value="DNA methylase specificity domain"/>
    <property type="match status" value="2"/>
</dbReference>
<evidence type="ECO:0000256" key="3">
    <source>
        <dbReference type="ARBA" id="ARBA00023125"/>
    </source>
</evidence>
<comment type="similarity">
    <text evidence="1">Belongs to the type-I restriction system S methylase family.</text>
</comment>
<evidence type="ECO:0000259" key="4">
    <source>
        <dbReference type="Pfam" id="PF01420"/>
    </source>
</evidence>
<evidence type="ECO:0000313" key="5">
    <source>
        <dbReference type="EMBL" id="QDI04292.1"/>
    </source>
</evidence>
<organism evidence="5 6">
    <name type="scientific">Xanthomonas cerealis pv. cerealis</name>
    <dbReference type="NCBI Taxonomy" id="152263"/>
    <lineage>
        <taxon>Bacteria</taxon>
        <taxon>Pseudomonadati</taxon>
        <taxon>Pseudomonadota</taxon>
        <taxon>Gammaproteobacteria</taxon>
        <taxon>Lysobacterales</taxon>
        <taxon>Lysobacteraceae</taxon>
        <taxon>Xanthomonas</taxon>
        <taxon>Xanthomonas translucens group</taxon>
        <taxon>Xanthomonas cerealis</taxon>
    </lineage>
</organism>
<dbReference type="InterPro" id="IPR051212">
    <property type="entry name" value="Type-I_RE_S_subunit"/>
</dbReference>
<name>A0A514EE42_9XANT</name>
<dbReference type="InterPro" id="IPR044946">
    <property type="entry name" value="Restrct_endonuc_typeI_TRD_sf"/>
</dbReference>
<dbReference type="InterPro" id="IPR000055">
    <property type="entry name" value="Restrct_endonuc_typeI_TRD"/>
</dbReference>
<evidence type="ECO:0000256" key="2">
    <source>
        <dbReference type="ARBA" id="ARBA00022747"/>
    </source>
</evidence>
<dbReference type="AlphaFoldDB" id="A0A514EE42"/>
<dbReference type="EMBL" id="CP038228">
    <property type="protein sequence ID" value="QDI04292.1"/>
    <property type="molecule type" value="Genomic_DNA"/>
</dbReference>
<protein>
    <submittedName>
        <fullName evidence="5">Restriction endonuclease subunit S</fullName>
    </submittedName>
</protein>
<reference evidence="5 6" key="1">
    <citation type="submission" date="2019-03" db="EMBL/GenBank/DDBJ databases">
        <title>Tal1 in Xanthomonas translucens pv. cerealis Contributes to Virulence in Bacterial Leaf Streak of Wheat.</title>
        <authorList>
            <person name="Shah S.M.A."/>
            <person name="Haq F."/>
            <person name="Ma W."/>
            <person name="Xu X."/>
            <person name="Wang S."/>
            <person name="Xu Z."/>
            <person name="Zou L."/>
            <person name="Zhu B."/>
            <person name="Chen G."/>
        </authorList>
    </citation>
    <scope>NUCLEOTIDE SEQUENCE [LARGE SCALE GENOMIC DNA]</scope>
    <source>
        <strain evidence="5 6">01</strain>
    </source>
</reference>
<keyword evidence="6" id="KW-1185">Reference proteome</keyword>
<sequence>MSLRRYPEYKDSGVEWLADVPVHWSVDRLKASITSCKNGIWGDDPSGDANDIDCVRVADFDRVRFVVDADVPTKRAVPKKDRVGRLLDRGDLLLEKSGGGEKQPVGQVVLYDRDASAVCSNFVAKVSLADGMAPRFWMYQHAAAYARGVNVGSIKQTSGIQNLDQSQYFNERGVFPPEDEQVLIAAFLDRETGKIDALIAAQEKLIALLAEKRQVTISHAVTKGLNPNAPMKDSGVVWLGEVPTHWAIKRVKHLVKEGIAGPYGSSLTKSMYSASGYRVYGQQQVIPGDFSVGDYYISEEQFAEMSRYQVRPNDVLISVMGTIGRSAVVPQDAEAGIINPRLVLYRVIERLICPKYLQVFLNNLTSQRYFSLAAQGTTMEGLNMGSIGELHVALPPLHEQQEILQFVQSEGAKLDLISPDSQP</sequence>
<keyword evidence="5" id="KW-0255">Endonuclease</keyword>
<accession>A0A514EE42</accession>
<dbReference type="PANTHER" id="PTHR43140">
    <property type="entry name" value="TYPE-1 RESTRICTION ENZYME ECOKI SPECIFICITY PROTEIN"/>
    <property type="match status" value="1"/>
</dbReference>
<keyword evidence="2" id="KW-0680">Restriction system</keyword>
<dbReference type="REBASE" id="352986">
    <property type="entry name" value="S.Xtr01ORF11850P"/>
</dbReference>
<evidence type="ECO:0000256" key="1">
    <source>
        <dbReference type="ARBA" id="ARBA00010923"/>
    </source>
</evidence>
<dbReference type="Gene3D" id="3.90.220.20">
    <property type="entry name" value="DNA methylase specificity domains"/>
    <property type="match status" value="2"/>
</dbReference>
<dbReference type="Proteomes" id="UP000319349">
    <property type="component" value="Chromosome"/>
</dbReference>
<dbReference type="PANTHER" id="PTHR43140:SF1">
    <property type="entry name" value="TYPE I RESTRICTION ENZYME ECOKI SPECIFICITY SUBUNIT"/>
    <property type="match status" value="1"/>
</dbReference>
<dbReference type="GO" id="GO:0003677">
    <property type="term" value="F:DNA binding"/>
    <property type="evidence" value="ECO:0007669"/>
    <property type="project" value="UniProtKB-KW"/>
</dbReference>
<keyword evidence="3" id="KW-0238">DNA-binding</keyword>
<keyword evidence="5" id="KW-0540">Nuclease</keyword>
<proteinExistence type="inferred from homology"/>
<dbReference type="RefSeq" id="WP_142742486.1">
    <property type="nucleotide sequence ID" value="NZ_CP038228.1"/>
</dbReference>
<evidence type="ECO:0000313" key="6">
    <source>
        <dbReference type="Proteomes" id="UP000319349"/>
    </source>
</evidence>
<dbReference type="Gene3D" id="1.10.287.1120">
    <property type="entry name" value="Bipartite methylase S protein"/>
    <property type="match status" value="1"/>
</dbReference>
<gene>
    <name evidence="5" type="ORF">E4A48_11845</name>
</gene>
<dbReference type="Pfam" id="PF01420">
    <property type="entry name" value="Methylase_S"/>
    <property type="match status" value="1"/>
</dbReference>
<feature type="domain" description="Type I restriction modification DNA specificity" evidence="4">
    <location>
        <begin position="297"/>
        <end position="412"/>
    </location>
</feature>
<dbReference type="GO" id="GO:0004519">
    <property type="term" value="F:endonuclease activity"/>
    <property type="evidence" value="ECO:0007669"/>
    <property type="project" value="UniProtKB-KW"/>
</dbReference>
<keyword evidence="5" id="KW-0378">Hydrolase</keyword>